<sequence>MKGTESQTPLNIVEKDFAGLASKGASEKVVFKATSGSLTDKTEQQAMADFVKEEMLMMLLRWLFYQSNNKI</sequence>
<gene>
    <name evidence="1" type="ORF">NCTC13767_01048</name>
</gene>
<name>A0A380K4B7_9STRE</name>
<dbReference type="AlphaFoldDB" id="A0A380K4B7"/>
<evidence type="ECO:0000313" key="2">
    <source>
        <dbReference type="Proteomes" id="UP000254510"/>
    </source>
</evidence>
<dbReference type="EMBL" id="UHFM01000006">
    <property type="protein sequence ID" value="SUN59051.1"/>
    <property type="molecule type" value="Genomic_DNA"/>
</dbReference>
<protein>
    <submittedName>
        <fullName evidence="1">MMPL domain-containing drug exporter</fullName>
    </submittedName>
</protein>
<accession>A0A380K4B7</accession>
<organism evidence="1 2">
    <name type="scientific">Streptococcus gallolyticus</name>
    <dbReference type="NCBI Taxonomy" id="315405"/>
    <lineage>
        <taxon>Bacteria</taxon>
        <taxon>Bacillati</taxon>
        <taxon>Bacillota</taxon>
        <taxon>Bacilli</taxon>
        <taxon>Lactobacillales</taxon>
        <taxon>Streptococcaceae</taxon>
        <taxon>Streptococcus</taxon>
    </lineage>
</organism>
<evidence type="ECO:0000313" key="1">
    <source>
        <dbReference type="EMBL" id="SUN59051.1"/>
    </source>
</evidence>
<proteinExistence type="predicted"/>
<dbReference type="Proteomes" id="UP000254510">
    <property type="component" value="Unassembled WGS sequence"/>
</dbReference>
<reference evidence="1 2" key="1">
    <citation type="submission" date="2018-06" db="EMBL/GenBank/DDBJ databases">
        <authorList>
            <consortium name="Pathogen Informatics"/>
            <person name="Doyle S."/>
        </authorList>
    </citation>
    <scope>NUCLEOTIDE SEQUENCE [LARGE SCALE GENOMIC DNA]</scope>
    <source>
        <strain evidence="1 2">NCTC13767</strain>
    </source>
</reference>